<evidence type="ECO:0000313" key="3">
    <source>
        <dbReference type="Proteomes" id="UP000823775"/>
    </source>
</evidence>
<evidence type="ECO:0000313" key="2">
    <source>
        <dbReference type="EMBL" id="MCD7458900.1"/>
    </source>
</evidence>
<dbReference type="Proteomes" id="UP000823775">
    <property type="component" value="Unassembled WGS sequence"/>
</dbReference>
<name>A0ABS8SJ10_DATST</name>
<protein>
    <submittedName>
        <fullName evidence="2">Uncharacterized protein</fullName>
    </submittedName>
</protein>
<evidence type="ECO:0000256" key="1">
    <source>
        <dbReference type="SAM" id="MobiDB-lite"/>
    </source>
</evidence>
<reference evidence="2 3" key="1">
    <citation type="journal article" date="2021" name="BMC Genomics">
        <title>Datura genome reveals duplications of psychoactive alkaloid biosynthetic genes and high mutation rate following tissue culture.</title>
        <authorList>
            <person name="Rajewski A."/>
            <person name="Carter-House D."/>
            <person name="Stajich J."/>
            <person name="Litt A."/>
        </authorList>
    </citation>
    <scope>NUCLEOTIDE SEQUENCE [LARGE SCALE GENOMIC DNA]</scope>
    <source>
        <strain evidence="2">AR-01</strain>
    </source>
</reference>
<feature type="region of interest" description="Disordered" evidence="1">
    <location>
        <begin position="94"/>
        <end position="121"/>
    </location>
</feature>
<organism evidence="2 3">
    <name type="scientific">Datura stramonium</name>
    <name type="common">Jimsonweed</name>
    <name type="synonym">Common thornapple</name>
    <dbReference type="NCBI Taxonomy" id="4076"/>
    <lineage>
        <taxon>Eukaryota</taxon>
        <taxon>Viridiplantae</taxon>
        <taxon>Streptophyta</taxon>
        <taxon>Embryophyta</taxon>
        <taxon>Tracheophyta</taxon>
        <taxon>Spermatophyta</taxon>
        <taxon>Magnoliopsida</taxon>
        <taxon>eudicotyledons</taxon>
        <taxon>Gunneridae</taxon>
        <taxon>Pentapetalae</taxon>
        <taxon>asterids</taxon>
        <taxon>lamiids</taxon>
        <taxon>Solanales</taxon>
        <taxon>Solanaceae</taxon>
        <taxon>Solanoideae</taxon>
        <taxon>Datureae</taxon>
        <taxon>Datura</taxon>
    </lineage>
</organism>
<proteinExistence type="predicted"/>
<sequence>MTPQPLRRYGLRWVTEQEDRLITLGLGFVFDARGDCNLNMVREFFANWMPKERSNQVKIRGQIIAFVPISLNRLLGTPHVDPQPFVNIVKKPPYRDIKHTPRGPNSVARIGPGFEDPLDDDVATENEMARVDLDIESSEDNEEDSEMG</sequence>
<dbReference type="EMBL" id="JACEIK010000550">
    <property type="protein sequence ID" value="MCD7458900.1"/>
    <property type="molecule type" value="Genomic_DNA"/>
</dbReference>
<gene>
    <name evidence="2" type="ORF">HAX54_039572</name>
</gene>
<accession>A0ABS8SJ10</accession>
<comment type="caution">
    <text evidence="2">The sequence shown here is derived from an EMBL/GenBank/DDBJ whole genome shotgun (WGS) entry which is preliminary data.</text>
</comment>
<keyword evidence="3" id="KW-1185">Reference proteome</keyword>